<keyword evidence="4" id="KW-1185">Reference proteome</keyword>
<gene>
    <name evidence="3" type="ORF">HYG82_16635</name>
</gene>
<keyword evidence="2" id="KW-0812">Transmembrane</keyword>
<proteinExistence type="predicted"/>
<dbReference type="GeneID" id="56034952"/>
<protein>
    <submittedName>
        <fullName evidence="3">Uncharacterized protein</fullName>
    </submittedName>
</protein>
<evidence type="ECO:0000313" key="3">
    <source>
        <dbReference type="EMBL" id="QLG50354.1"/>
    </source>
</evidence>
<dbReference type="RefSeq" id="WP_179262774.1">
    <property type="nucleotide sequence ID" value="NZ_CP058601.1"/>
</dbReference>
<keyword evidence="2" id="KW-1133">Transmembrane helix</keyword>
<feature type="region of interest" description="Disordered" evidence="1">
    <location>
        <begin position="1"/>
        <end position="30"/>
    </location>
</feature>
<evidence type="ECO:0000256" key="2">
    <source>
        <dbReference type="SAM" id="Phobius"/>
    </source>
</evidence>
<feature type="transmembrane region" description="Helical" evidence="2">
    <location>
        <begin position="32"/>
        <end position="55"/>
    </location>
</feature>
<keyword evidence="2" id="KW-0472">Membrane</keyword>
<evidence type="ECO:0000256" key="1">
    <source>
        <dbReference type="SAM" id="MobiDB-lite"/>
    </source>
</evidence>
<name>A0A7D5GJ71_9EURY</name>
<feature type="transmembrane region" description="Helical" evidence="2">
    <location>
        <begin position="67"/>
        <end position="90"/>
    </location>
</feature>
<sequence length="92" mass="9272">MTRTDVSSSESAGTDSAVNARSSRSTPTEPDMLLVGASIGTSLVVVPGVLLYLLVIRGIGSLGETGFLGLGLFAMSPGLLMGATGLWMAARG</sequence>
<accession>A0A7D5GJ71</accession>
<evidence type="ECO:0000313" key="4">
    <source>
        <dbReference type="Proteomes" id="UP000509241"/>
    </source>
</evidence>
<dbReference type="AlphaFoldDB" id="A0A7D5GJ71"/>
<dbReference type="KEGG" id="haly:HYG82_16635"/>
<feature type="compositionally biased region" description="Polar residues" evidence="1">
    <location>
        <begin position="1"/>
        <end position="28"/>
    </location>
</feature>
<organism evidence="3 4">
    <name type="scientific">Natrinema halophilum</name>
    <dbReference type="NCBI Taxonomy" id="1699371"/>
    <lineage>
        <taxon>Archaea</taxon>
        <taxon>Methanobacteriati</taxon>
        <taxon>Methanobacteriota</taxon>
        <taxon>Stenosarchaea group</taxon>
        <taxon>Halobacteria</taxon>
        <taxon>Halobacteriales</taxon>
        <taxon>Natrialbaceae</taxon>
        <taxon>Natrinema</taxon>
    </lineage>
</organism>
<dbReference type="EMBL" id="CP058601">
    <property type="protein sequence ID" value="QLG50354.1"/>
    <property type="molecule type" value="Genomic_DNA"/>
</dbReference>
<reference evidence="3 4" key="1">
    <citation type="submission" date="2020-07" db="EMBL/GenBank/DDBJ databases">
        <authorList>
            <person name="Cui H."/>
        </authorList>
    </citation>
    <scope>NUCLEOTIDE SEQUENCE [LARGE SCALE GENOMIC DNA]</scope>
    <source>
        <strain evidence="3 4">YPL8</strain>
    </source>
</reference>
<dbReference type="Proteomes" id="UP000509241">
    <property type="component" value="Chromosome"/>
</dbReference>